<reference evidence="2 3" key="1">
    <citation type="submission" date="2020-07" db="EMBL/GenBank/DDBJ databases">
        <title>Sequencing the genomes of 1000 actinobacteria strains.</title>
        <authorList>
            <person name="Klenk H.-P."/>
        </authorList>
    </citation>
    <scope>NUCLEOTIDE SEQUENCE [LARGE SCALE GENOMIC DNA]</scope>
    <source>
        <strain evidence="2 3">DSM 44121</strain>
    </source>
</reference>
<evidence type="ECO:0000313" key="3">
    <source>
        <dbReference type="Proteomes" id="UP000540568"/>
    </source>
</evidence>
<gene>
    <name evidence="2" type="ORF">FHX71_005502</name>
</gene>
<organism evidence="2 3">
    <name type="scientific">Promicromonospora sukumoe</name>
    <dbReference type="NCBI Taxonomy" id="88382"/>
    <lineage>
        <taxon>Bacteria</taxon>
        <taxon>Bacillati</taxon>
        <taxon>Actinomycetota</taxon>
        <taxon>Actinomycetes</taxon>
        <taxon>Micrococcales</taxon>
        <taxon>Promicromonosporaceae</taxon>
        <taxon>Promicromonospora</taxon>
    </lineage>
</organism>
<comment type="caution">
    <text evidence="2">The sequence shown here is derived from an EMBL/GenBank/DDBJ whole genome shotgun (WGS) entry which is preliminary data.</text>
</comment>
<sequence>MWVRTLEKLEPVPVIDTARRLRDRIGARFPDRGIHLVAQELVALTEQVRDTSAGTRRRSRLVQAGSRVLIALVVLVALVAFGFAVEAAGTEAPDNGLDWLPLIESAVNDIVFVAVAVVVLHSVPQRVQRSDLLAKLHRLRSLAHIIDMHQLTKEPEILRDAFAGESENNDVDLTPEQIEYYLEYCTELLSIVGKAAALCAEESQDDIVLNTVSTIESLTLGMARKVWQKILVLNEVSPTP</sequence>
<name>A0A7W3JES8_9MICO</name>
<feature type="transmembrane region" description="Helical" evidence="1">
    <location>
        <begin position="105"/>
        <end position="123"/>
    </location>
</feature>
<keyword evidence="1" id="KW-0472">Membrane</keyword>
<dbReference type="Proteomes" id="UP000540568">
    <property type="component" value="Unassembled WGS sequence"/>
</dbReference>
<dbReference type="RefSeq" id="WP_182620606.1">
    <property type="nucleotide sequence ID" value="NZ_BAAATF010000001.1"/>
</dbReference>
<evidence type="ECO:0000256" key="1">
    <source>
        <dbReference type="SAM" id="Phobius"/>
    </source>
</evidence>
<keyword evidence="1" id="KW-0812">Transmembrane</keyword>
<dbReference type="AlphaFoldDB" id="A0A7W3JES8"/>
<evidence type="ECO:0000313" key="2">
    <source>
        <dbReference type="EMBL" id="MBA8811495.1"/>
    </source>
</evidence>
<protein>
    <submittedName>
        <fullName evidence="2">Uncharacterized protein</fullName>
    </submittedName>
</protein>
<proteinExistence type="predicted"/>
<keyword evidence="3" id="KW-1185">Reference proteome</keyword>
<accession>A0A7W3JES8</accession>
<feature type="transmembrane region" description="Helical" evidence="1">
    <location>
        <begin position="66"/>
        <end position="85"/>
    </location>
</feature>
<keyword evidence="1" id="KW-1133">Transmembrane helix</keyword>
<dbReference type="EMBL" id="JACGWV010000003">
    <property type="protein sequence ID" value="MBA8811495.1"/>
    <property type="molecule type" value="Genomic_DNA"/>
</dbReference>